<gene>
    <name evidence="3" type="ORF">LN473_18580</name>
</gene>
<proteinExistence type="predicted"/>
<feature type="compositionally biased region" description="Low complexity" evidence="1">
    <location>
        <begin position="336"/>
        <end position="364"/>
    </location>
</feature>
<sequence>MDIFQIISMSRMEQKMDKQSYTLTIVIAAPGTPLYKDGKQQMVDGEPASSAPGHMFFIIDDGRGKPTSYGFAPINHGEMNGPGKIYNSDSKEYHNPAYSRTIEISKEQYEKLQKFGEEPEKLGFDKEYRDVRNNCVDFTWAALDHAGLHRNKSIDMNVLAGPAGQLLPDVRIPLPFEGLGKDAYRPLRNIHGVESIEAPFPESPLNKEVRHPLPADRSIKQHILSDERQPPSLRNPDHPGHPLFAQAQSHVQALDQANNRQSDARSDNLAGCLAVQSCKMGMDRIDEVRLSEDASRAFAVQNNSKSLGQHDQLRAHVDTVAALNTPLEQSSQSWVQTAAERAQGEQQRQIQQEQSQPQPTRALT</sequence>
<accession>A0ABS8LDX8</accession>
<dbReference type="Pfam" id="PF20410">
    <property type="entry name" value="X-Tfes_XVIPCD"/>
    <property type="match status" value="1"/>
</dbReference>
<evidence type="ECO:0000259" key="2">
    <source>
        <dbReference type="Pfam" id="PF20410"/>
    </source>
</evidence>
<feature type="region of interest" description="Disordered" evidence="1">
    <location>
        <begin position="328"/>
        <end position="364"/>
    </location>
</feature>
<dbReference type="InterPro" id="IPR046519">
    <property type="entry name" value="X-Tfes_XVIPCD"/>
</dbReference>
<reference evidence="3" key="1">
    <citation type="submission" date="2021-11" db="EMBL/GenBank/DDBJ databases">
        <title>Genome resources and taxonomic validation of 89 Xanthomonas strains.</title>
        <authorList>
            <person name="Tambong J.T."/>
        </authorList>
    </citation>
    <scope>NUCLEOTIDE SEQUENCE</scope>
    <source>
        <strain evidence="3">Bv 5-4A</strain>
    </source>
</reference>
<evidence type="ECO:0000256" key="1">
    <source>
        <dbReference type="SAM" id="MobiDB-lite"/>
    </source>
</evidence>
<comment type="caution">
    <text evidence="3">The sequence shown here is derived from an EMBL/GenBank/DDBJ whole genome shotgun (WGS) entry which is preliminary data.</text>
</comment>
<protein>
    <recommendedName>
        <fullName evidence="2">X-Tfes XVIPCD domain-containing protein</fullName>
    </recommendedName>
</protein>
<dbReference type="EMBL" id="JAJIUN010000084">
    <property type="protein sequence ID" value="MCC8623951.1"/>
    <property type="molecule type" value="Genomic_DNA"/>
</dbReference>
<keyword evidence="4" id="KW-1185">Reference proteome</keyword>
<organism evidence="3 4">
    <name type="scientific">Xanthomonas vesicatoria</name>
    <dbReference type="NCBI Taxonomy" id="56460"/>
    <lineage>
        <taxon>Bacteria</taxon>
        <taxon>Pseudomonadati</taxon>
        <taxon>Pseudomonadota</taxon>
        <taxon>Gammaproteobacteria</taxon>
        <taxon>Lysobacterales</taxon>
        <taxon>Lysobacteraceae</taxon>
        <taxon>Xanthomonas</taxon>
    </lineage>
</organism>
<dbReference type="Proteomes" id="UP001430544">
    <property type="component" value="Unassembled WGS sequence"/>
</dbReference>
<evidence type="ECO:0000313" key="3">
    <source>
        <dbReference type="EMBL" id="MCC8623951.1"/>
    </source>
</evidence>
<feature type="domain" description="X-Tfes XVIPCD" evidence="2">
    <location>
        <begin position="234"/>
        <end position="335"/>
    </location>
</feature>
<evidence type="ECO:0000313" key="4">
    <source>
        <dbReference type="Proteomes" id="UP001430544"/>
    </source>
</evidence>
<name>A0ABS8LDX8_9XANT</name>